<dbReference type="InterPro" id="IPR007546">
    <property type="entry name" value="DUF503"/>
</dbReference>
<dbReference type="EMBL" id="JBHMAF010000196">
    <property type="protein sequence ID" value="MFB9762306.1"/>
    <property type="molecule type" value="Genomic_DNA"/>
</dbReference>
<protein>
    <submittedName>
        <fullName evidence="1">DUF503 domain-containing protein</fullName>
    </submittedName>
</protein>
<dbReference type="SUPFAM" id="SSF103007">
    <property type="entry name" value="Hypothetical protein TT1725"/>
    <property type="match status" value="1"/>
</dbReference>
<accession>A0ABV5WQF8</accession>
<sequence>MIASLFCECIFYEAQSLKDKRAVLQRILTRLRQRYNVSVAEIGYQDLWQRAEIAIVSVSSSRVACERELQKALEMMDSFPEIERTITRMEWY</sequence>
<dbReference type="Gene3D" id="3.30.70.1120">
    <property type="entry name" value="TT1725-like"/>
    <property type="match status" value="1"/>
</dbReference>
<evidence type="ECO:0000313" key="2">
    <source>
        <dbReference type="Proteomes" id="UP001589609"/>
    </source>
</evidence>
<keyword evidence="2" id="KW-1185">Reference proteome</keyword>
<dbReference type="Pfam" id="PF04456">
    <property type="entry name" value="DUF503"/>
    <property type="match status" value="1"/>
</dbReference>
<gene>
    <name evidence="1" type="ORF">ACFFMS_29200</name>
</gene>
<organism evidence="1 2">
    <name type="scientific">Ectobacillus funiculus</name>
    <dbReference type="NCBI Taxonomy" id="137993"/>
    <lineage>
        <taxon>Bacteria</taxon>
        <taxon>Bacillati</taxon>
        <taxon>Bacillota</taxon>
        <taxon>Bacilli</taxon>
        <taxon>Bacillales</taxon>
        <taxon>Bacillaceae</taxon>
        <taxon>Ectobacillus</taxon>
    </lineage>
</organism>
<dbReference type="Proteomes" id="UP001589609">
    <property type="component" value="Unassembled WGS sequence"/>
</dbReference>
<proteinExistence type="predicted"/>
<comment type="caution">
    <text evidence="1">The sequence shown here is derived from an EMBL/GenBank/DDBJ whole genome shotgun (WGS) entry which is preliminary data.</text>
</comment>
<name>A0ABV5WQF8_9BACI</name>
<reference evidence="1 2" key="1">
    <citation type="submission" date="2024-09" db="EMBL/GenBank/DDBJ databases">
        <authorList>
            <person name="Sun Q."/>
            <person name="Mori K."/>
        </authorList>
    </citation>
    <scope>NUCLEOTIDE SEQUENCE [LARGE SCALE GENOMIC DNA]</scope>
    <source>
        <strain evidence="1 2">JCM 11201</strain>
    </source>
</reference>
<evidence type="ECO:0000313" key="1">
    <source>
        <dbReference type="EMBL" id="MFB9762306.1"/>
    </source>
</evidence>
<dbReference type="PANTHER" id="PTHR36441">
    <property type="entry name" value="HYPOTHETICAL CYTOSOLIC PROTEIN"/>
    <property type="match status" value="1"/>
</dbReference>
<dbReference type="InterPro" id="IPR036746">
    <property type="entry name" value="TT1725-like_sf"/>
</dbReference>
<dbReference type="PANTHER" id="PTHR36441:SF1">
    <property type="entry name" value="DUF503 DOMAIN-CONTAINING PROTEIN"/>
    <property type="match status" value="1"/>
</dbReference>
<dbReference type="RefSeq" id="WP_129726764.1">
    <property type="nucleotide sequence ID" value="NZ_JAPCYI010000001.1"/>
</dbReference>